<sequence>MFLQAPDESPYDLNFMIFGFPVRVAWSFWIGAVVIGHSFASMFDAGLRELSPGIFPLLFLWTACLFVSILIHELGHAFAFRYYSTESSIVLYHFGGLAIPSSMRSRGDDGFVNAFSPPRLSESADLLIALAGPVAQLGSAFVLAGAVRAFGYQVAAFGSMPWPLSQLDGVFDGRPIESIALLTMVFFYVFPSVLWALLNLVPVFPLDGGRVMRSLVLLSGDRSDTWLWISMISAGAVAFYALTQGHQPIMGLLFLSLGFGNYQMMQNPYR</sequence>
<evidence type="ECO:0000256" key="7">
    <source>
        <dbReference type="ARBA" id="ARBA00022801"/>
    </source>
</evidence>
<feature type="transmembrane region" description="Helical" evidence="12">
    <location>
        <begin position="52"/>
        <end position="71"/>
    </location>
</feature>
<keyword evidence="7" id="KW-0378">Hydrolase</keyword>
<evidence type="ECO:0000313" key="15">
    <source>
        <dbReference type="Proteomes" id="UP000319908"/>
    </source>
</evidence>
<comment type="caution">
    <text evidence="14">The sequence shown here is derived from an EMBL/GenBank/DDBJ whole genome shotgun (WGS) entry which is preliminary data.</text>
</comment>
<dbReference type="PANTHER" id="PTHR39188:SF3">
    <property type="entry name" value="STAGE IV SPORULATION PROTEIN FB"/>
    <property type="match status" value="1"/>
</dbReference>
<gene>
    <name evidence="14" type="ORF">Poly21_15140</name>
</gene>
<feature type="transmembrane region" description="Helical" evidence="12">
    <location>
        <begin position="179"/>
        <end position="205"/>
    </location>
</feature>
<dbReference type="Proteomes" id="UP000319908">
    <property type="component" value="Unassembled WGS sequence"/>
</dbReference>
<reference evidence="14 15" key="1">
    <citation type="journal article" date="2020" name="Antonie Van Leeuwenhoek">
        <title>Rhodopirellula heiligendammensis sp. nov., Rhodopirellula pilleata sp. nov., and Rhodopirellula solitaria sp. nov. isolated from natural or artificial marine surfaces in Northern Germany and California, USA, and emended description of the genus Rhodopirellula.</title>
        <authorList>
            <person name="Kallscheuer N."/>
            <person name="Wiegand S."/>
            <person name="Jogler M."/>
            <person name="Boedeker C."/>
            <person name="Peeters S.H."/>
            <person name="Rast P."/>
            <person name="Heuer A."/>
            <person name="Jetten M.S.M."/>
            <person name="Rohde M."/>
            <person name="Jogler C."/>
        </authorList>
    </citation>
    <scope>NUCLEOTIDE SEQUENCE [LARGE SCALE GENOMIC DNA]</scope>
    <source>
        <strain evidence="14 15">Poly21</strain>
    </source>
</reference>
<organism evidence="14 15">
    <name type="scientific">Allorhodopirellula heiligendammensis</name>
    <dbReference type="NCBI Taxonomy" id="2714739"/>
    <lineage>
        <taxon>Bacteria</taxon>
        <taxon>Pseudomonadati</taxon>
        <taxon>Planctomycetota</taxon>
        <taxon>Planctomycetia</taxon>
        <taxon>Pirellulales</taxon>
        <taxon>Pirellulaceae</taxon>
        <taxon>Allorhodopirellula</taxon>
    </lineage>
</organism>
<dbReference type="InterPro" id="IPR008915">
    <property type="entry name" value="Peptidase_M50"/>
</dbReference>
<protein>
    <submittedName>
        <fullName evidence="14">Peptidase family M50</fullName>
    </submittedName>
</protein>
<evidence type="ECO:0000256" key="9">
    <source>
        <dbReference type="ARBA" id="ARBA00022989"/>
    </source>
</evidence>
<evidence type="ECO:0000256" key="3">
    <source>
        <dbReference type="ARBA" id="ARBA00007931"/>
    </source>
</evidence>
<comment type="cofactor">
    <cofactor evidence="1">
        <name>Zn(2+)</name>
        <dbReference type="ChEBI" id="CHEBI:29105"/>
    </cofactor>
</comment>
<feature type="domain" description="Peptidase M50" evidence="13">
    <location>
        <begin position="63"/>
        <end position="216"/>
    </location>
</feature>
<comment type="similarity">
    <text evidence="3">Belongs to the peptidase M50B family.</text>
</comment>
<dbReference type="OrthoDB" id="166377at2"/>
<evidence type="ECO:0000313" key="14">
    <source>
        <dbReference type="EMBL" id="TWU19342.1"/>
    </source>
</evidence>
<dbReference type="GO" id="GO:0006508">
    <property type="term" value="P:proteolysis"/>
    <property type="evidence" value="ECO:0007669"/>
    <property type="project" value="UniProtKB-KW"/>
</dbReference>
<feature type="transmembrane region" description="Helical" evidence="12">
    <location>
        <begin position="20"/>
        <end position="40"/>
    </location>
</feature>
<keyword evidence="6" id="KW-0479">Metal-binding</keyword>
<keyword evidence="11 12" id="KW-0472">Membrane</keyword>
<keyword evidence="5 12" id="KW-0812">Transmembrane</keyword>
<keyword evidence="15" id="KW-1185">Reference proteome</keyword>
<evidence type="ECO:0000256" key="6">
    <source>
        <dbReference type="ARBA" id="ARBA00022723"/>
    </source>
</evidence>
<evidence type="ECO:0000256" key="10">
    <source>
        <dbReference type="ARBA" id="ARBA00023049"/>
    </source>
</evidence>
<dbReference type="GO" id="GO:0008237">
    <property type="term" value="F:metallopeptidase activity"/>
    <property type="evidence" value="ECO:0007669"/>
    <property type="project" value="UniProtKB-KW"/>
</dbReference>
<accession>A0A5C6C5J6</accession>
<evidence type="ECO:0000256" key="12">
    <source>
        <dbReference type="SAM" id="Phobius"/>
    </source>
</evidence>
<comment type="subcellular location">
    <subcellularLocation>
        <location evidence="2">Membrane</location>
        <topology evidence="2">Multi-pass membrane protein</topology>
    </subcellularLocation>
</comment>
<dbReference type="RefSeq" id="WP_146406182.1">
    <property type="nucleotide sequence ID" value="NZ_SJPU01000001.1"/>
</dbReference>
<dbReference type="Pfam" id="PF02163">
    <property type="entry name" value="Peptidase_M50"/>
    <property type="match status" value="1"/>
</dbReference>
<name>A0A5C6C5J6_9BACT</name>
<dbReference type="PANTHER" id="PTHR39188">
    <property type="entry name" value="MEMBRANE-ASSOCIATED ZINC METALLOPROTEASE M50B"/>
    <property type="match status" value="1"/>
</dbReference>
<dbReference type="GO" id="GO:0046872">
    <property type="term" value="F:metal ion binding"/>
    <property type="evidence" value="ECO:0007669"/>
    <property type="project" value="UniProtKB-KW"/>
</dbReference>
<evidence type="ECO:0000256" key="2">
    <source>
        <dbReference type="ARBA" id="ARBA00004141"/>
    </source>
</evidence>
<keyword evidence="4" id="KW-0645">Protease</keyword>
<dbReference type="GO" id="GO:0016020">
    <property type="term" value="C:membrane"/>
    <property type="evidence" value="ECO:0007669"/>
    <property type="project" value="UniProtKB-SubCell"/>
</dbReference>
<evidence type="ECO:0000256" key="8">
    <source>
        <dbReference type="ARBA" id="ARBA00022833"/>
    </source>
</evidence>
<dbReference type="EMBL" id="SJPU01000001">
    <property type="protein sequence ID" value="TWU19342.1"/>
    <property type="molecule type" value="Genomic_DNA"/>
</dbReference>
<dbReference type="AlphaFoldDB" id="A0A5C6C5J6"/>
<proteinExistence type="inferred from homology"/>
<evidence type="ECO:0000256" key="4">
    <source>
        <dbReference type="ARBA" id="ARBA00022670"/>
    </source>
</evidence>
<feature type="transmembrane region" description="Helical" evidence="12">
    <location>
        <begin position="126"/>
        <end position="150"/>
    </location>
</feature>
<keyword evidence="9 12" id="KW-1133">Transmembrane helix</keyword>
<evidence type="ECO:0000256" key="11">
    <source>
        <dbReference type="ARBA" id="ARBA00023136"/>
    </source>
</evidence>
<evidence type="ECO:0000256" key="1">
    <source>
        <dbReference type="ARBA" id="ARBA00001947"/>
    </source>
</evidence>
<feature type="transmembrane region" description="Helical" evidence="12">
    <location>
        <begin position="225"/>
        <end position="242"/>
    </location>
</feature>
<evidence type="ECO:0000256" key="5">
    <source>
        <dbReference type="ARBA" id="ARBA00022692"/>
    </source>
</evidence>
<evidence type="ECO:0000259" key="13">
    <source>
        <dbReference type="Pfam" id="PF02163"/>
    </source>
</evidence>
<keyword evidence="8" id="KW-0862">Zinc</keyword>
<keyword evidence="10" id="KW-0482">Metalloprotease</keyword>